<dbReference type="HOGENOM" id="CLU_021206_0_0_0"/>
<keyword evidence="1" id="KW-0620">Polyamine biosynthesis</keyword>
<dbReference type="eggNOG" id="COG0421">
    <property type="taxonomic scope" value="Bacteria"/>
</dbReference>
<dbReference type="NCBIfam" id="NF037959">
    <property type="entry name" value="MFS_SpdSyn"/>
    <property type="match status" value="1"/>
</dbReference>
<dbReference type="PANTHER" id="PTHR43317:SF1">
    <property type="entry name" value="THERMOSPERMINE SYNTHASE ACAULIS5"/>
    <property type="match status" value="1"/>
</dbReference>
<dbReference type="AlphaFoldDB" id="Q02CN8"/>
<feature type="transmembrane region" description="Helical" evidence="2">
    <location>
        <begin position="120"/>
        <end position="141"/>
    </location>
</feature>
<keyword evidence="2" id="KW-0812">Transmembrane</keyword>
<keyword evidence="2" id="KW-0472">Membrane</keyword>
<feature type="transmembrane region" description="Helical" evidence="2">
    <location>
        <begin position="364"/>
        <end position="381"/>
    </location>
</feature>
<dbReference type="SUPFAM" id="SSF53335">
    <property type="entry name" value="S-adenosyl-L-methionine-dependent methyltransferases"/>
    <property type="match status" value="1"/>
</dbReference>
<dbReference type="KEGG" id="sus:Acid_0164"/>
<feature type="transmembrane region" description="Helical" evidence="2">
    <location>
        <begin position="153"/>
        <end position="172"/>
    </location>
</feature>
<feature type="transmembrane region" description="Helical" evidence="2">
    <location>
        <begin position="279"/>
        <end position="298"/>
    </location>
</feature>
<gene>
    <name evidence="3" type="ordered locus">Acid_0164</name>
</gene>
<feature type="transmembrane region" description="Helical" evidence="2">
    <location>
        <begin position="253"/>
        <end position="273"/>
    </location>
</feature>
<feature type="transmembrane region" description="Helical" evidence="2">
    <location>
        <begin position="310"/>
        <end position="334"/>
    </location>
</feature>
<feature type="transmembrane region" description="Helical" evidence="2">
    <location>
        <begin position="56"/>
        <end position="74"/>
    </location>
</feature>
<dbReference type="STRING" id="234267.Acid_0164"/>
<dbReference type="EMBL" id="CP000473">
    <property type="protein sequence ID" value="ABJ81178.1"/>
    <property type="molecule type" value="Genomic_DNA"/>
</dbReference>
<reference evidence="3" key="1">
    <citation type="submission" date="2006-10" db="EMBL/GenBank/DDBJ databases">
        <title>Complete sequence of Solibacter usitatus Ellin6076.</title>
        <authorList>
            <consortium name="US DOE Joint Genome Institute"/>
            <person name="Copeland A."/>
            <person name="Lucas S."/>
            <person name="Lapidus A."/>
            <person name="Barry K."/>
            <person name="Detter J.C."/>
            <person name="Glavina del Rio T."/>
            <person name="Hammon N."/>
            <person name="Israni S."/>
            <person name="Dalin E."/>
            <person name="Tice H."/>
            <person name="Pitluck S."/>
            <person name="Thompson L.S."/>
            <person name="Brettin T."/>
            <person name="Bruce D."/>
            <person name="Han C."/>
            <person name="Tapia R."/>
            <person name="Gilna P."/>
            <person name="Schmutz J."/>
            <person name="Larimer F."/>
            <person name="Land M."/>
            <person name="Hauser L."/>
            <person name="Kyrpides N."/>
            <person name="Mikhailova N."/>
            <person name="Janssen P.H."/>
            <person name="Kuske C.R."/>
            <person name="Richardson P."/>
        </authorList>
    </citation>
    <scope>NUCLEOTIDE SEQUENCE</scope>
    <source>
        <strain evidence="3">Ellin6076</strain>
    </source>
</reference>
<feature type="transmembrane region" description="Helical" evidence="2">
    <location>
        <begin position="86"/>
        <end position="108"/>
    </location>
</feature>
<evidence type="ECO:0000313" key="3">
    <source>
        <dbReference type="EMBL" id="ABJ81178.1"/>
    </source>
</evidence>
<dbReference type="InterPro" id="IPR029063">
    <property type="entry name" value="SAM-dependent_MTases_sf"/>
</dbReference>
<evidence type="ECO:0000256" key="2">
    <source>
        <dbReference type="SAM" id="Phobius"/>
    </source>
</evidence>
<proteinExistence type="predicted"/>
<keyword evidence="2" id="KW-1133">Transmembrane helix</keyword>
<sequence length="642" mass="69930">MLFVVQPIMAKSLLPRFGGSASVWITCMLFFQVALLLGYLYSFCLTRYLGARAQSLTHIGLLTLSLGALPLRLRPDAGGGSPTLEILYLLATSVGLPYFALSATSPLLQSWLVATRKESFPYRLFALSNAASLLALLAYPAGIEPFLSTRLQMAGWSVGYVGLVVLVGVAAVRSQFRKLPPYRPQPIAAAPSPWLWIALAACASTLWLAITNHLGQQVAAMPFLWIIPMAVYLLTFILCFEADGWYRPELYRWLMPIAWIAICSRVALASPAGGLRLELPIFCAALFICCMFCHGELARSKPAPQNGLALFYLTVACGGALGGIFVGLVAPNLFGSLLELPLGVTASVFLALYLLFGFRSPRRLLRLGVVAALAFAASTQYQGDQRVARSRNFYGSLQISDVGEGEAAMRTLYSGRTIHGLEFLSPARRRTATTYYGLHSGVGMTLGGSRVANRRVAIVGLGAGTLATYGKRGDFFRFYEINPAVVRAAAESFHFLSDSEATTDVVTGDGRLMLGREPPQSFDMVVLDAFSDDAIPVHLLTREAFEMYFGRLRADGLLLIHLSNRYLDLNAEVQALATDLRKVVLRIYSTAEPAIGTESADWAIVAGKSDDLAILRPYGGSPSPRRVQAWTDEYSSLFPLWK</sequence>
<feature type="transmembrane region" description="Helical" evidence="2">
    <location>
        <begin position="21"/>
        <end position="44"/>
    </location>
</feature>
<organism evidence="3">
    <name type="scientific">Solibacter usitatus (strain Ellin6076)</name>
    <dbReference type="NCBI Taxonomy" id="234267"/>
    <lineage>
        <taxon>Bacteria</taxon>
        <taxon>Pseudomonadati</taxon>
        <taxon>Acidobacteriota</taxon>
        <taxon>Terriglobia</taxon>
        <taxon>Bryobacterales</taxon>
        <taxon>Solibacteraceae</taxon>
        <taxon>Candidatus Solibacter</taxon>
    </lineage>
</organism>
<accession>Q02CN8</accession>
<feature type="transmembrane region" description="Helical" evidence="2">
    <location>
        <begin position="222"/>
        <end position="241"/>
    </location>
</feature>
<feature type="transmembrane region" description="Helical" evidence="2">
    <location>
        <begin position="193"/>
        <end position="210"/>
    </location>
</feature>
<protein>
    <submittedName>
        <fullName evidence="3">Integral membrane protein-like protein</fullName>
    </submittedName>
</protein>
<dbReference type="InParanoid" id="Q02CN8"/>
<dbReference type="Gene3D" id="3.40.50.150">
    <property type="entry name" value="Vaccinia Virus protein VP39"/>
    <property type="match status" value="1"/>
</dbReference>
<feature type="transmembrane region" description="Helical" evidence="2">
    <location>
        <begin position="340"/>
        <end position="357"/>
    </location>
</feature>
<dbReference type="GO" id="GO:0006596">
    <property type="term" value="P:polyamine biosynthetic process"/>
    <property type="evidence" value="ECO:0007669"/>
    <property type="project" value="UniProtKB-KW"/>
</dbReference>
<evidence type="ECO:0000256" key="1">
    <source>
        <dbReference type="ARBA" id="ARBA00023115"/>
    </source>
</evidence>
<dbReference type="PANTHER" id="PTHR43317">
    <property type="entry name" value="THERMOSPERMINE SYNTHASE ACAULIS5"/>
    <property type="match status" value="1"/>
</dbReference>
<name>Q02CN8_SOLUE</name>